<reference evidence="2 3" key="1">
    <citation type="journal article" date="2020" name="Insects">
        <title>Bacteria Belonging to Pseudomonas typographi sp. nov. from the Bark Beetle Ips typographus Have Genomic Potential to Aid in the Host Ecology.</title>
        <authorList>
            <person name="Peral-Aranega E."/>
            <person name="Saati-Santamaria Z."/>
            <person name="Kolarik M."/>
            <person name="Rivas R."/>
            <person name="Garcia-Fraile P."/>
        </authorList>
    </citation>
    <scope>NUCLEOTIDE SEQUENCE [LARGE SCALE GENOMIC DNA]</scope>
    <source>
        <strain evidence="2 3">CA3A</strain>
    </source>
</reference>
<organism evidence="2 3">
    <name type="scientific">Pseudomonas typographi</name>
    <dbReference type="NCBI Taxonomy" id="2715964"/>
    <lineage>
        <taxon>Bacteria</taxon>
        <taxon>Pseudomonadati</taxon>
        <taxon>Pseudomonadota</taxon>
        <taxon>Gammaproteobacteria</taxon>
        <taxon>Pseudomonadales</taxon>
        <taxon>Pseudomonadaceae</taxon>
        <taxon>Pseudomonas</taxon>
    </lineage>
</organism>
<proteinExistence type="predicted"/>
<dbReference type="RefSeq" id="WP_190419349.1">
    <property type="nucleotide sequence ID" value="NZ_JAAOCA010000008.1"/>
</dbReference>
<name>A0ABR7YZT0_9PSED</name>
<feature type="domain" description="Transcriptional regulator TetR C-terminal Proteobacteria type" evidence="1">
    <location>
        <begin position="3"/>
        <end position="34"/>
    </location>
</feature>
<dbReference type="Proteomes" id="UP000805841">
    <property type="component" value="Unassembled WGS sequence"/>
</dbReference>
<evidence type="ECO:0000313" key="3">
    <source>
        <dbReference type="Proteomes" id="UP000805841"/>
    </source>
</evidence>
<gene>
    <name evidence="2" type="ORF">HAQ05_08460</name>
</gene>
<dbReference type="Pfam" id="PF14246">
    <property type="entry name" value="TetR_C_7"/>
    <property type="match status" value="1"/>
</dbReference>
<accession>A0ABR7YZT0</accession>
<dbReference type="EMBL" id="JAAOCA010000008">
    <property type="protein sequence ID" value="MBD1598736.1"/>
    <property type="molecule type" value="Genomic_DNA"/>
</dbReference>
<dbReference type="InterPro" id="IPR039536">
    <property type="entry name" value="TetR_C_Proteobacteria"/>
</dbReference>
<protein>
    <recommendedName>
        <fullName evidence="1">Transcriptional regulator TetR C-terminal Proteobacteria type domain-containing protein</fullName>
    </recommendedName>
</protein>
<evidence type="ECO:0000313" key="2">
    <source>
        <dbReference type="EMBL" id="MBD1598736.1"/>
    </source>
</evidence>
<dbReference type="Gene3D" id="1.10.357.10">
    <property type="entry name" value="Tetracycline Repressor, domain 2"/>
    <property type="match status" value="1"/>
</dbReference>
<comment type="caution">
    <text evidence="2">The sequence shown here is derived from an EMBL/GenBank/DDBJ whole genome shotgun (WGS) entry which is preliminary data.</text>
</comment>
<evidence type="ECO:0000259" key="1">
    <source>
        <dbReference type="Pfam" id="PF14246"/>
    </source>
</evidence>
<keyword evidence="3" id="KW-1185">Reference proteome</keyword>
<sequence>MAEELWGLDPPPRDDQVNDAVGAAVAAFLRAYQPG</sequence>